<dbReference type="Proteomes" id="UP001386955">
    <property type="component" value="Unassembled WGS sequence"/>
</dbReference>
<protein>
    <submittedName>
        <fullName evidence="1">Uncharacterized protein</fullName>
    </submittedName>
</protein>
<sequence length="111" mass="12771">MRRISFQLKPFFYLSQSSLRAEPRRFKLQPQQISQSPSPLCLAANENTNREKLPRRALRLRRRNQALSLLLDSLISMLKGYECHLIISGFCLASLFSPPVSITAEKNLQKP</sequence>
<proteinExistence type="predicted"/>
<comment type="caution">
    <text evidence="1">The sequence shown here is derived from an EMBL/GenBank/DDBJ whole genome shotgun (WGS) entry which is preliminary data.</text>
</comment>
<reference evidence="1 2" key="1">
    <citation type="submission" date="2024-01" db="EMBL/GenBank/DDBJ databases">
        <title>The genomes of 5 underutilized Papilionoideae crops provide insights into root nodulation and disease resistanc.</title>
        <authorList>
            <person name="Jiang F."/>
        </authorList>
    </citation>
    <scope>NUCLEOTIDE SEQUENCE [LARGE SCALE GENOMIC DNA]</scope>
    <source>
        <strain evidence="1">DUOXIRENSHENG_FW03</strain>
        <tissue evidence="1">Leaves</tissue>
    </source>
</reference>
<dbReference type="AlphaFoldDB" id="A0AAN9SPT5"/>
<gene>
    <name evidence="1" type="ORF">VNO78_13149</name>
</gene>
<evidence type="ECO:0000313" key="2">
    <source>
        <dbReference type="Proteomes" id="UP001386955"/>
    </source>
</evidence>
<dbReference type="EMBL" id="JAYMYS010000003">
    <property type="protein sequence ID" value="KAK7401566.1"/>
    <property type="molecule type" value="Genomic_DNA"/>
</dbReference>
<organism evidence="1 2">
    <name type="scientific">Psophocarpus tetragonolobus</name>
    <name type="common">Winged bean</name>
    <name type="synonym">Dolichos tetragonolobus</name>
    <dbReference type="NCBI Taxonomy" id="3891"/>
    <lineage>
        <taxon>Eukaryota</taxon>
        <taxon>Viridiplantae</taxon>
        <taxon>Streptophyta</taxon>
        <taxon>Embryophyta</taxon>
        <taxon>Tracheophyta</taxon>
        <taxon>Spermatophyta</taxon>
        <taxon>Magnoliopsida</taxon>
        <taxon>eudicotyledons</taxon>
        <taxon>Gunneridae</taxon>
        <taxon>Pentapetalae</taxon>
        <taxon>rosids</taxon>
        <taxon>fabids</taxon>
        <taxon>Fabales</taxon>
        <taxon>Fabaceae</taxon>
        <taxon>Papilionoideae</taxon>
        <taxon>50 kb inversion clade</taxon>
        <taxon>NPAAA clade</taxon>
        <taxon>indigoferoid/millettioid clade</taxon>
        <taxon>Phaseoleae</taxon>
        <taxon>Psophocarpus</taxon>
    </lineage>
</organism>
<keyword evidence="2" id="KW-1185">Reference proteome</keyword>
<accession>A0AAN9SPT5</accession>
<evidence type="ECO:0000313" key="1">
    <source>
        <dbReference type="EMBL" id="KAK7401566.1"/>
    </source>
</evidence>
<name>A0AAN9SPT5_PSOTE</name>